<organism evidence="2 3">
    <name type="scientific">Tupaiid herpesvirus 1 (strain 1)</name>
    <name type="common">TuHV-1</name>
    <name type="synonym">Herpesvirus tupaia (strain 1)</name>
    <dbReference type="NCBI Taxonomy" id="10397"/>
    <lineage>
        <taxon>Viruses</taxon>
        <taxon>Duplodnaviria</taxon>
        <taxon>Heunggongvirae</taxon>
        <taxon>Peploviricota</taxon>
        <taxon>Herviviricetes</taxon>
        <taxon>Herpesvirales</taxon>
        <taxon>Orthoherpesviridae</taxon>
        <taxon>Betaherpesvirinae</taxon>
        <taxon>Quwivirus</taxon>
        <taxon>Quwivirus tupaiidbeta1</taxon>
    </lineage>
</organism>
<accession>Q91TK3</accession>
<name>Q91TK3_TUHV1</name>
<feature type="region of interest" description="Disordered" evidence="1">
    <location>
        <begin position="30"/>
        <end position="125"/>
    </location>
</feature>
<proteinExistence type="predicted"/>
<evidence type="ECO:0000256" key="1">
    <source>
        <dbReference type="SAM" id="MobiDB-lite"/>
    </source>
</evidence>
<evidence type="ECO:0000313" key="2">
    <source>
        <dbReference type="EMBL" id="AAK57144.1"/>
    </source>
</evidence>
<dbReference type="EMBL" id="AF281817">
    <property type="protein sequence ID" value="AAK57144.1"/>
    <property type="molecule type" value="Genomic_DNA"/>
</dbReference>
<protein>
    <submittedName>
        <fullName evidence="2">T101</fullName>
    </submittedName>
</protein>
<dbReference type="GeneID" id="921171"/>
<sequence length="125" mass="12900">MIENVQVFRLMPSTCEVPISAAGALDGAAVTPSAGRARESNSRASVAPHRRVGTRPSGLSSGRRRPTPSRRRRASGGEAAAAATWDRGGGGDRRRRASSAHKGRAAAAPAPQSGPPPWSRRALAG</sequence>
<dbReference type="Proteomes" id="UP000137095">
    <property type="component" value="Segment"/>
</dbReference>
<feature type="compositionally biased region" description="Low complexity" evidence="1">
    <location>
        <begin position="76"/>
        <end position="86"/>
    </location>
</feature>
<dbReference type="KEGG" id="vg:921171"/>
<feature type="compositionally biased region" description="Basic residues" evidence="1">
    <location>
        <begin position="93"/>
        <end position="104"/>
    </location>
</feature>
<dbReference type="RefSeq" id="NP_116449.1">
    <property type="nucleotide sequence ID" value="NC_002794.1"/>
</dbReference>
<evidence type="ECO:0000313" key="3">
    <source>
        <dbReference type="Proteomes" id="UP000137095"/>
    </source>
</evidence>
<reference evidence="2 3" key="1">
    <citation type="journal article" date="2001" name="J. Virol.">
        <title>Analysis and characterization of the complete genome of tupaia (tree shrew) herpesvirus.</title>
        <authorList>
            <person name="Bahr U."/>
            <person name="Darai G."/>
        </authorList>
    </citation>
    <scope>NUCLEOTIDE SEQUENCE [LARGE SCALE GENOMIC DNA]</scope>
    <source>
        <strain evidence="2">2</strain>
    </source>
</reference>
<feature type="compositionally biased region" description="Basic residues" evidence="1">
    <location>
        <begin position="62"/>
        <end position="74"/>
    </location>
</feature>
<organismHost>
    <name type="scientific">Tupaia belangeri</name>
    <name type="common">Common tree shrew</name>
    <name type="synonym">Tupaia glis belangeri</name>
    <dbReference type="NCBI Taxonomy" id="37347"/>
</organismHost>
<keyword evidence="3" id="KW-1185">Reference proteome</keyword>